<feature type="transmembrane region" description="Helical" evidence="1">
    <location>
        <begin position="267"/>
        <end position="287"/>
    </location>
</feature>
<evidence type="ECO:0000259" key="2">
    <source>
        <dbReference type="Pfam" id="PF01757"/>
    </source>
</evidence>
<feature type="transmembrane region" description="Helical" evidence="1">
    <location>
        <begin position="204"/>
        <end position="221"/>
    </location>
</feature>
<dbReference type="AlphaFoldDB" id="A0A1C4X1H0"/>
<keyword evidence="4" id="KW-1185">Reference proteome</keyword>
<dbReference type="PANTHER" id="PTHR23028:SF53">
    <property type="entry name" value="ACYL_TRANSF_3 DOMAIN-CONTAINING PROTEIN"/>
    <property type="match status" value="1"/>
</dbReference>
<dbReference type="PANTHER" id="PTHR23028">
    <property type="entry name" value="ACETYLTRANSFERASE"/>
    <property type="match status" value="1"/>
</dbReference>
<protein>
    <submittedName>
        <fullName evidence="3">Peptidoglycan/LPS O-acetylase OafA/YrhL, contains acyltransferase and SGNH-hydrolase domains</fullName>
    </submittedName>
</protein>
<keyword evidence="3" id="KW-0012">Acyltransferase</keyword>
<dbReference type="InterPro" id="IPR002656">
    <property type="entry name" value="Acyl_transf_3_dom"/>
</dbReference>
<feature type="transmembrane region" description="Helical" evidence="1">
    <location>
        <begin position="307"/>
        <end position="326"/>
    </location>
</feature>
<keyword evidence="1" id="KW-0472">Membrane</keyword>
<dbReference type="OrthoDB" id="5242306at2"/>
<dbReference type="GO" id="GO:0016787">
    <property type="term" value="F:hydrolase activity"/>
    <property type="evidence" value="ECO:0007669"/>
    <property type="project" value="UniProtKB-KW"/>
</dbReference>
<name>A0A1C4X1H0_9ACTN</name>
<organism evidence="3 4">
    <name type="scientific">Micromonospora matsumotoense</name>
    <dbReference type="NCBI Taxonomy" id="121616"/>
    <lineage>
        <taxon>Bacteria</taxon>
        <taxon>Bacillati</taxon>
        <taxon>Actinomycetota</taxon>
        <taxon>Actinomycetes</taxon>
        <taxon>Micromonosporales</taxon>
        <taxon>Micromonosporaceae</taxon>
        <taxon>Micromonospora</taxon>
    </lineage>
</organism>
<feature type="transmembrane region" description="Helical" evidence="1">
    <location>
        <begin position="174"/>
        <end position="192"/>
    </location>
</feature>
<dbReference type="InterPro" id="IPR050879">
    <property type="entry name" value="Acyltransferase_3"/>
</dbReference>
<dbReference type="GO" id="GO:0016747">
    <property type="term" value="F:acyltransferase activity, transferring groups other than amino-acyl groups"/>
    <property type="evidence" value="ECO:0007669"/>
    <property type="project" value="InterPro"/>
</dbReference>
<evidence type="ECO:0000256" key="1">
    <source>
        <dbReference type="SAM" id="Phobius"/>
    </source>
</evidence>
<dbReference type="STRING" id="121616.GA0070216_10470"/>
<keyword evidence="1" id="KW-0812">Transmembrane</keyword>
<accession>A0A1C4X1H0</accession>
<evidence type="ECO:0000313" key="3">
    <source>
        <dbReference type="EMBL" id="SCF02296.1"/>
    </source>
</evidence>
<feature type="domain" description="Acyltransferase 3" evidence="2">
    <location>
        <begin position="28"/>
        <end position="373"/>
    </location>
</feature>
<keyword evidence="3" id="KW-0808">Transferase</keyword>
<keyword evidence="1" id="KW-1133">Transmembrane helix</keyword>
<proteinExistence type="predicted"/>
<dbReference type="GO" id="GO:0000271">
    <property type="term" value="P:polysaccharide biosynthetic process"/>
    <property type="evidence" value="ECO:0007669"/>
    <property type="project" value="TreeGrafter"/>
</dbReference>
<gene>
    <name evidence="3" type="ORF">GA0070216_10470</name>
</gene>
<feature type="transmembrane region" description="Helical" evidence="1">
    <location>
        <begin position="63"/>
        <end position="91"/>
    </location>
</feature>
<feature type="transmembrane region" description="Helical" evidence="1">
    <location>
        <begin position="32"/>
        <end position="51"/>
    </location>
</feature>
<sequence length="667" mass="71655">MSVTSRDSGGAPAPTGRAGGDRDPAIFGIRGLAALALLTVHVAMFSGLLGTKALGTPRPPSNFLGAFFVSGLPSFIGVFFVLPALYLYLPLARAIIAGRPRPPQGATMVRRLMRLLPAYYLMYLVVLVALNRDAIDGPWYVLRPLLLLQIYSPSPFAPHFINGMEVSWTVPSMVQWYLALPLIAWASHRFAARGATPVARARRLLLPVPVLIGIGVGWLFFVKGNGWDNRMVFWWPQGFAPTIGIGLGLAVLLALSQVSPGDTPRLLRVAAVRPGLFWVAAIAVYLVNCARPFSVIGMDAIYSTSGLFMTYLMVALFGLFASLPLVSPGAARTRVVDAVLTARPVVHLGKVSYGVYLWHFAVMHFYLQPGAVFSGAVRPIRELYGTAGFWELETVTLLGAVLLATLSHRLFEQPLAALVDAALARRRRPTPRPPALLRAPLLATATVDVLSPPQAGAAVAAAVTDRDAIQTNLVDLERHLDRHLLAAAELTGESARRWAAARADLAQLWTVYHAYSAVVDEVVRPFAGPGQPSGAELARVSALLDQASVVVTGPPPPLARRRITDDGRVELTVAAAVARMDELFRGVAEVVTAAEAVWETAGARLDRIDAALAHRAGADGADPEPAVRQADRLRTAVRTDPLARWRDGAVVTDDLDDLLGTLEHLVA</sequence>
<evidence type="ECO:0000313" key="4">
    <source>
        <dbReference type="Proteomes" id="UP000198797"/>
    </source>
</evidence>
<dbReference type="GO" id="GO:0016020">
    <property type="term" value="C:membrane"/>
    <property type="evidence" value="ECO:0007669"/>
    <property type="project" value="TreeGrafter"/>
</dbReference>
<reference evidence="4" key="1">
    <citation type="submission" date="2016-06" db="EMBL/GenBank/DDBJ databases">
        <authorList>
            <person name="Varghese N."/>
            <person name="Submissions Spin"/>
        </authorList>
    </citation>
    <scope>NUCLEOTIDE SEQUENCE [LARGE SCALE GENOMIC DNA]</scope>
    <source>
        <strain evidence="4">DSM 44100</strain>
    </source>
</reference>
<feature type="transmembrane region" description="Helical" evidence="1">
    <location>
        <begin position="233"/>
        <end position="255"/>
    </location>
</feature>
<dbReference type="Proteomes" id="UP000198797">
    <property type="component" value="Unassembled WGS sequence"/>
</dbReference>
<feature type="transmembrane region" description="Helical" evidence="1">
    <location>
        <begin position="112"/>
        <end position="130"/>
    </location>
</feature>
<feature type="transmembrane region" description="Helical" evidence="1">
    <location>
        <begin position="347"/>
        <end position="367"/>
    </location>
</feature>
<keyword evidence="3" id="KW-0378">Hydrolase</keyword>
<dbReference type="RefSeq" id="WP_141723035.1">
    <property type="nucleotide sequence ID" value="NZ_FMCU01000004.1"/>
</dbReference>
<dbReference type="EMBL" id="FMCU01000004">
    <property type="protein sequence ID" value="SCF02296.1"/>
    <property type="molecule type" value="Genomic_DNA"/>
</dbReference>
<dbReference type="Pfam" id="PF01757">
    <property type="entry name" value="Acyl_transf_3"/>
    <property type="match status" value="1"/>
</dbReference>